<dbReference type="Pfam" id="PF13855">
    <property type="entry name" value="LRR_8"/>
    <property type="match status" value="3"/>
</dbReference>
<dbReference type="PANTHER" id="PTHR48061:SF2">
    <property type="entry name" value="RECEPTOR LIKE PROTEIN 30-LIKE"/>
    <property type="match status" value="1"/>
</dbReference>
<dbReference type="InterPro" id="IPR032675">
    <property type="entry name" value="LRR_dom_sf"/>
</dbReference>
<dbReference type="GO" id="GO:0005886">
    <property type="term" value="C:plasma membrane"/>
    <property type="evidence" value="ECO:0007669"/>
    <property type="project" value="UniProtKB-SubCell"/>
</dbReference>
<dbReference type="Pfam" id="PF00560">
    <property type="entry name" value="LRR_1"/>
    <property type="match status" value="4"/>
</dbReference>
<evidence type="ECO:0000313" key="16">
    <source>
        <dbReference type="Proteomes" id="UP000596661"/>
    </source>
</evidence>
<feature type="transmembrane region" description="Helical" evidence="12">
    <location>
        <begin position="1039"/>
        <end position="1063"/>
    </location>
</feature>
<name>A0A803PNM4_CANSA</name>
<dbReference type="OrthoDB" id="676979at2759"/>
<evidence type="ECO:0000256" key="1">
    <source>
        <dbReference type="ARBA" id="ARBA00004251"/>
    </source>
</evidence>
<feature type="signal peptide" evidence="13">
    <location>
        <begin position="1"/>
        <end position="22"/>
    </location>
</feature>
<dbReference type="SUPFAM" id="SSF52058">
    <property type="entry name" value="L domain-like"/>
    <property type="match status" value="3"/>
</dbReference>
<keyword evidence="9 12" id="KW-0472">Membrane</keyword>
<dbReference type="Gramene" id="evm.model.05.1956">
    <property type="protein sequence ID" value="cds.evm.model.05.1956"/>
    <property type="gene ID" value="evm.TU.05.1956"/>
</dbReference>
<comment type="similarity">
    <text evidence="2">Belongs to the RLP family.</text>
</comment>
<organism evidence="15 16">
    <name type="scientific">Cannabis sativa</name>
    <name type="common">Hemp</name>
    <name type="synonym">Marijuana</name>
    <dbReference type="NCBI Taxonomy" id="3483"/>
    <lineage>
        <taxon>Eukaryota</taxon>
        <taxon>Viridiplantae</taxon>
        <taxon>Streptophyta</taxon>
        <taxon>Embryophyta</taxon>
        <taxon>Tracheophyta</taxon>
        <taxon>Spermatophyta</taxon>
        <taxon>Magnoliopsida</taxon>
        <taxon>eudicotyledons</taxon>
        <taxon>Gunneridae</taxon>
        <taxon>Pentapetalae</taxon>
        <taxon>rosids</taxon>
        <taxon>fabids</taxon>
        <taxon>Rosales</taxon>
        <taxon>Cannabaceae</taxon>
        <taxon>Cannabis</taxon>
    </lineage>
</organism>
<dbReference type="Gene3D" id="3.80.10.10">
    <property type="entry name" value="Ribonuclease Inhibitor"/>
    <property type="match status" value="5"/>
</dbReference>
<evidence type="ECO:0000313" key="15">
    <source>
        <dbReference type="EnsemblPlants" id="cds.evm.model.05.1956"/>
    </source>
</evidence>
<reference evidence="15" key="2">
    <citation type="submission" date="2021-03" db="UniProtKB">
        <authorList>
            <consortium name="EnsemblPlants"/>
        </authorList>
    </citation>
    <scope>IDENTIFICATION</scope>
</reference>
<dbReference type="EMBL" id="UZAU01000547">
    <property type="status" value="NOT_ANNOTATED_CDS"/>
    <property type="molecule type" value="Genomic_DNA"/>
</dbReference>
<evidence type="ECO:0000256" key="6">
    <source>
        <dbReference type="ARBA" id="ARBA00022729"/>
    </source>
</evidence>
<evidence type="ECO:0000256" key="11">
    <source>
        <dbReference type="ARBA" id="ARBA00023180"/>
    </source>
</evidence>
<keyword evidence="4" id="KW-0433">Leucine-rich repeat</keyword>
<dbReference type="InterPro" id="IPR046956">
    <property type="entry name" value="RLP23-like"/>
</dbReference>
<dbReference type="InterPro" id="IPR001611">
    <property type="entry name" value="Leu-rich_rpt"/>
</dbReference>
<evidence type="ECO:0000256" key="5">
    <source>
        <dbReference type="ARBA" id="ARBA00022692"/>
    </source>
</evidence>
<feature type="chain" id="PRO_5030898088" description="Disease resistance R13L4/SHOC-2-like LRR domain-containing protein" evidence="13">
    <location>
        <begin position="23"/>
        <end position="1079"/>
    </location>
</feature>
<dbReference type="PANTHER" id="PTHR48061">
    <property type="entry name" value="LEUCINE-RICH REPEAT RECEPTOR PROTEIN KINASE EMS1-LIKE-RELATED"/>
    <property type="match status" value="1"/>
</dbReference>
<dbReference type="InterPro" id="IPR003591">
    <property type="entry name" value="Leu-rich_rpt_typical-subtyp"/>
</dbReference>
<keyword evidence="3" id="KW-1003">Cell membrane</keyword>
<dbReference type="FunFam" id="3.80.10.10:FF:000213">
    <property type="entry name" value="Tyrosine-sulfated glycopeptide receptor 1"/>
    <property type="match status" value="1"/>
</dbReference>
<feature type="domain" description="Disease resistance R13L4/SHOC-2-like LRR" evidence="14">
    <location>
        <begin position="326"/>
        <end position="565"/>
    </location>
</feature>
<dbReference type="InterPro" id="IPR055414">
    <property type="entry name" value="LRR_R13L4/SHOC2-like"/>
</dbReference>
<evidence type="ECO:0000256" key="4">
    <source>
        <dbReference type="ARBA" id="ARBA00022614"/>
    </source>
</evidence>
<dbReference type="FunFam" id="3.80.10.10:FF:000041">
    <property type="entry name" value="LRR receptor-like serine/threonine-protein kinase ERECTA"/>
    <property type="match status" value="1"/>
</dbReference>
<keyword evidence="11" id="KW-0325">Glycoprotein</keyword>
<evidence type="ECO:0000256" key="13">
    <source>
        <dbReference type="SAM" id="SignalP"/>
    </source>
</evidence>
<evidence type="ECO:0000256" key="3">
    <source>
        <dbReference type="ARBA" id="ARBA00022475"/>
    </source>
</evidence>
<evidence type="ECO:0000256" key="10">
    <source>
        <dbReference type="ARBA" id="ARBA00023170"/>
    </source>
</evidence>
<evidence type="ECO:0000256" key="8">
    <source>
        <dbReference type="ARBA" id="ARBA00022989"/>
    </source>
</evidence>
<evidence type="ECO:0000259" key="14">
    <source>
        <dbReference type="Pfam" id="PF23598"/>
    </source>
</evidence>
<dbReference type="FunFam" id="3.80.10.10:FF:000095">
    <property type="entry name" value="LRR receptor-like serine/threonine-protein kinase GSO1"/>
    <property type="match status" value="1"/>
</dbReference>
<keyword evidence="8 12" id="KW-1133">Transmembrane helix</keyword>
<keyword evidence="16" id="KW-1185">Reference proteome</keyword>
<keyword evidence="5 12" id="KW-0812">Transmembrane</keyword>
<dbReference type="EnsemblPlants" id="evm.model.05.1956">
    <property type="protein sequence ID" value="cds.evm.model.05.1956"/>
    <property type="gene ID" value="evm.TU.05.1956"/>
</dbReference>
<evidence type="ECO:0000256" key="2">
    <source>
        <dbReference type="ARBA" id="ARBA00009592"/>
    </source>
</evidence>
<keyword evidence="6 13" id="KW-0732">Signal</keyword>
<dbReference type="Proteomes" id="UP000596661">
    <property type="component" value="Chromosome 5"/>
</dbReference>
<dbReference type="Pfam" id="PF23598">
    <property type="entry name" value="LRR_14"/>
    <property type="match status" value="1"/>
</dbReference>
<dbReference type="OMA" id="YSCRSEQ"/>
<dbReference type="AlphaFoldDB" id="A0A803PNM4"/>
<comment type="subcellular location">
    <subcellularLocation>
        <location evidence="1">Cell membrane</location>
        <topology evidence="1">Single-pass type I membrane protein</topology>
    </subcellularLocation>
</comment>
<dbReference type="SMART" id="SM00369">
    <property type="entry name" value="LRR_TYP"/>
    <property type="match status" value="6"/>
</dbReference>
<keyword evidence="7" id="KW-0677">Repeat</keyword>
<dbReference type="FunFam" id="3.80.10.10:FF:000299">
    <property type="entry name" value="Piriformospora indica-insensitive protein 2"/>
    <property type="match status" value="1"/>
</dbReference>
<evidence type="ECO:0000256" key="12">
    <source>
        <dbReference type="SAM" id="Phobius"/>
    </source>
</evidence>
<proteinExistence type="inferred from homology"/>
<dbReference type="PRINTS" id="PR00019">
    <property type="entry name" value="LEURICHRPT"/>
</dbReference>
<evidence type="ECO:0000256" key="7">
    <source>
        <dbReference type="ARBA" id="ARBA00022737"/>
    </source>
</evidence>
<reference evidence="15" key="1">
    <citation type="submission" date="2018-11" db="EMBL/GenBank/DDBJ databases">
        <authorList>
            <person name="Grassa J C."/>
        </authorList>
    </citation>
    <scope>NUCLEOTIDE SEQUENCE [LARGE SCALE GENOMIC DNA]</scope>
</reference>
<protein>
    <recommendedName>
        <fullName evidence="14">Disease resistance R13L4/SHOC-2-like LRR domain-containing protein</fullName>
    </recommendedName>
</protein>
<keyword evidence="10" id="KW-0675">Receptor</keyword>
<sequence>MDFRIMMYCAAATLVLVHAVDSAYSSSIPRSRCLPHQSSALLQLKQDFAFNNSSFTDSCSLSNQKMKSWIEGNDCCDDWDGVTCNLETGHVIGLDLSSSCLQGPLSSNSSLFSLTKLQRLNLAYNNFTLSNIPSRLFTQLPRLTHLNLSSSNFYGFVPSEIALLSNLISLDLSSVAYFDILKGEGCELCESLTMKTVSENMTKLREVHLDGVNLSSVSVLSFSKFAHLISLSLYDCNLHGEFPMNIFQLPNIQVIVLSDNENLIGSLPDFHNGSQLQTLHLYGTKFHGRLPDSIGNLKSLIELIIERCNFSGTIPSSLGNLSQLEVLDLGGNNFNGEVPATLGNLSQLKYLALGGSNFIGQLPATLGNLSQLEHFNLVGENIKGQLPSTLQNLAKLTYLRIVDTGLTGELPFWIGNFKLLESLTISGKFEGQIPSSLGNLSHLSLLKLYGESFNGMLPKTITNLTQLSYLIISDTSLTGPIPSSLYRMPLLTEIWIENNKFTGPLEFENVSSSPLSYLSIKNNHLDGQIPISVSEFPNLLQLELQSNNLSGKLQLEIFPENSELQILGLSDNNDLAITSSSTNSSVHKFDTLLLSSCNIGETFPEFLKTQDEIRYLDLSNNKIKGKIPSWFLNIGVDTLSNLILSNNSFTGWERAQPITLPWKNLRLLDLRLNSLEGSLIVPPPSITHFFISENKLGGGIDPLLFCNLSVLQVLDVSNNHLSGTIPQCLVNSSSSLLVLDMKHNKFSGKIPETFLNENSLKTLDLSHNRLRGKVPKSLINCKALQVLNLGHNVINDVFPFWLQNLPELQALVLRSNKFHGPIWDSHHDIGFVKLRIVDLSMNDFSGNLPSDYFNKWSAINTEITKENKSELKYMEGGGDYYKDSIVIVQKGYEIEFEKILTIFTAIDLSNNKFDGTIPSSIGDLLAIKVINLSNNTFDGLIPTFIGNLKELESLDLSNNNLFGRIPGELATLTFLSYLNLSGNNLSGPIPSGGQFNTFENTSFVGNVGLCDFPLSKKCEDTNAVDEYSQQCDESDENGFGWEAVLIGYGCSFVIGAIGGFVIISKKPKWLANIFGRYLQ</sequence>
<accession>A0A803PNM4</accession>
<evidence type="ECO:0000256" key="9">
    <source>
        <dbReference type="ARBA" id="ARBA00023136"/>
    </source>
</evidence>